<dbReference type="PROSITE" id="PS50801">
    <property type="entry name" value="STAS"/>
    <property type="match status" value="1"/>
</dbReference>
<accession>A0ABY7PXR4</accession>
<protein>
    <recommendedName>
        <fullName evidence="2">Anti-sigma factor antagonist</fullName>
    </recommendedName>
</protein>
<evidence type="ECO:0000259" key="4">
    <source>
        <dbReference type="PROSITE" id="PS50801"/>
    </source>
</evidence>
<dbReference type="PANTHER" id="PTHR33495:SF2">
    <property type="entry name" value="ANTI-SIGMA FACTOR ANTAGONIST TM_1081-RELATED"/>
    <property type="match status" value="1"/>
</dbReference>
<dbReference type="Proteomes" id="UP001212821">
    <property type="component" value="Chromosome"/>
</dbReference>
<evidence type="ECO:0000313" key="5">
    <source>
        <dbReference type="EMBL" id="WBP84771.1"/>
    </source>
</evidence>
<comment type="similarity">
    <text evidence="1 2">Belongs to the anti-sigma-factor antagonist family.</text>
</comment>
<evidence type="ECO:0000256" key="1">
    <source>
        <dbReference type="ARBA" id="ARBA00009013"/>
    </source>
</evidence>
<sequence>MYDQIPVPFVVRARGEIDLDTAPRLHDDLVRALAAHREVVVDLSGLTFMDCSGLGALVQARHQADRQGARLVLRGVGRSVARLFELAGLDHHLFPGPPPTGTVARPRARTVQRRREDPS</sequence>
<dbReference type="Pfam" id="PF01740">
    <property type="entry name" value="STAS"/>
    <property type="match status" value="1"/>
</dbReference>
<dbReference type="CDD" id="cd07043">
    <property type="entry name" value="STAS_anti-anti-sigma_factors"/>
    <property type="match status" value="1"/>
</dbReference>
<evidence type="ECO:0000256" key="2">
    <source>
        <dbReference type="RuleBase" id="RU003749"/>
    </source>
</evidence>
<gene>
    <name evidence="5" type="ORF">O1G21_02175</name>
</gene>
<dbReference type="NCBIfam" id="TIGR00377">
    <property type="entry name" value="ant_ant_sig"/>
    <property type="match status" value="1"/>
</dbReference>
<dbReference type="RefSeq" id="WP_270140252.1">
    <property type="nucleotide sequence ID" value="NZ_CP115450.1"/>
</dbReference>
<feature type="region of interest" description="Disordered" evidence="3">
    <location>
        <begin position="95"/>
        <end position="119"/>
    </location>
</feature>
<organism evidence="5 6">
    <name type="scientific">Kitasatospora cathayae</name>
    <dbReference type="NCBI Taxonomy" id="3004092"/>
    <lineage>
        <taxon>Bacteria</taxon>
        <taxon>Bacillati</taxon>
        <taxon>Actinomycetota</taxon>
        <taxon>Actinomycetes</taxon>
        <taxon>Kitasatosporales</taxon>
        <taxon>Streptomycetaceae</taxon>
        <taxon>Kitasatospora</taxon>
    </lineage>
</organism>
<dbReference type="InterPro" id="IPR036513">
    <property type="entry name" value="STAS_dom_sf"/>
</dbReference>
<reference evidence="6" key="1">
    <citation type="submission" date="2022-12" db="EMBL/GenBank/DDBJ databases">
        <authorList>
            <person name="Mo P."/>
        </authorList>
    </citation>
    <scope>NUCLEOTIDE SEQUENCE [LARGE SCALE GENOMIC DNA]</scope>
    <source>
        <strain evidence="6">HUAS 3-15</strain>
    </source>
</reference>
<proteinExistence type="inferred from homology"/>
<evidence type="ECO:0000313" key="6">
    <source>
        <dbReference type="Proteomes" id="UP001212821"/>
    </source>
</evidence>
<dbReference type="EMBL" id="CP115450">
    <property type="protein sequence ID" value="WBP84771.1"/>
    <property type="molecule type" value="Genomic_DNA"/>
</dbReference>
<dbReference type="Gene3D" id="3.30.750.24">
    <property type="entry name" value="STAS domain"/>
    <property type="match status" value="1"/>
</dbReference>
<dbReference type="SUPFAM" id="SSF52091">
    <property type="entry name" value="SpoIIaa-like"/>
    <property type="match status" value="1"/>
</dbReference>
<evidence type="ECO:0000256" key="3">
    <source>
        <dbReference type="SAM" id="MobiDB-lite"/>
    </source>
</evidence>
<dbReference type="InterPro" id="IPR002645">
    <property type="entry name" value="STAS_dom"/>
</dbReference>
<dbReference type="InterPro" id="IPR003658">
    <property type="entry name" value="Anti-sigma_ant"/>
</dbReference>
<feature type="domain" description="STAS" evidence="4">
    <location>
        <begin position="1"/>
        <end position="89"/>
    </location>
</feature>
<keyword evidence="6" id="KW-1185">Reference proteome</keyword>
<dbReference type="PANTHER" id="PTHR33495">
    <property type="entry name" value="ANTI-SIGMA FACTOR ANTAGONIST TM_1081-RELATED-RELATED"/>
    <property type="match status" value="1"/>
</dbReference>
<name>A0ABY7PXR4_9ACTN</name>